<sequence length="336" mass="38918">MDSYMNSSFHSPRTILQKFISFTPKSSIEREGTAVSTNFDQLNASTKSELSPSSQYEESTISRLHSSYKQHDYWIEEQKFRKYLSEKLAMQQKPNINKNSKTLYASKLKPIYQRINDVIKQREVMLNKMQEESENKKKEQEDKECTFRPNSRNNTPKRNENRINESFNSPGKLVNRKVEPKLTENNINKSNIVQKQPDKLKQDNRSETPKIIRKTHENISIVTTKTAKKLPKTINRSKTPQTFRTSPEKKMQTHRLKAQAGYSPHPTTLSFSEEFQFYSPSKSQSPSPIKSRPKSPSPTPPENIFYSLPKYLSNSPLHSHAYKIEISSLSALKSPK</sequence>
<feature type="compositionally biased region" description="Basic and acidic residues" evidence="1">
    <location>
        <begin position="129"/>
        <end position="146"/>
    </location>
</feature>
<keyword evidence="3" id="KW-1185">Reference proteome</keyword>
<protein>
    <submittedName>
        <fullName evidence="2">Uncharacterized protein</fullName>
    </submittedName>
</protein>
<feature type="region of interest" description="Disordered" evidence="1">
    <location>
        <begin position="276"/>
        <end position="308"/>
    </location>
</feature>
<gene>
    <name evidence="2" type="ORF">BSTOLATCC_MIC9481</name>
</gene>
<evidence type="ECO:0000256" key="1">
    <source>
        <dbReference type="SAM" id="MobiDB-lite"/>
    </source>
</evidence>
<feature type="region of interest" description="Disordered" evidence="1">
    <location>
        <begin position="129"/>
        <end position="208"/>
    </location>
</feature>
<accession>A0AAU9IZ94</accession>
<feature type="compositionally biased region" description="Low complexity" evidence="1">
    <location>
        <begin position="279"/>
        <end position="290"/>
    </location>
</feature>
<evidence type="ECO:0000313" key="3">
    <source>
        <dbReference type="Proteomes" id="UP001162131"/>
    </source>
</evidence>
<comment type="caution">
    <text evidence="2">The sequence shown here is derived from an EMBL/GenBank/DDBJ whole genome shotgun (WGS) entry which is preliminary data.</text>
</comment>
<feature type="compositionally biased region" description="Polar residues" evidence="1">
    <location>
        <begin position="183"/>
        <end position="194"/>
    </location>
</feature>
<dbReference type="AlphaFoldDB" id="A0AAU9IZ94"/>
<dbReference type="Proteomes" id="UP001162131">
    <property type="component" value="Unassembled WGS sequence"/>
</dbReference>
<dbReference type="EMBL" id="CAJZBQ010000011">
    <property type="protein sequence ID" value="CAG9313674.1"/>
    <property type="molecule type" value="Genomic_DNA"/>
</dbReference>
<evidence type="ECO:0000313" key="2">
    <source>
        <dbReference type="EMBL" id="CAG9313674.1"/>
    </source>
</evidence>
<proteinExistence type="predicted"/>
<name>A0AAU9IZ94_9CILI</name>
<reference evidence="2" key="1">
    <citation type="submission" date="2021-09" db="EMBL/GenBank/DDBJ databases">
        <authorList>
            <consortium name="AG Swart"/>
            <person name="Singh M."/>
            <person name="Singh A."/>
            <person name="Seah K."/>
            <person name="Emmerich C."/>
        </authorList>
    </citation>
    <scope>NUCLEOTIDE SEQUENCE</scope>
    <source>
        <strain evidence="2">ATCC30299</strain>
    </source>
</reference>
<feature type="compositionally biased region" description="Basic and acidic residues" evidence="1">
    <location>
        <begin position="196"/>
        <end position="208"/>
    </location>
</feature>
<organism evidence="2 3">
    <name type="scientific">Blepharisma stoltei</name>
    <dbReference type="NCBI Taxonomy" id="1481888"/>
    <lineage>
        <taxon>Eukaryota</taxon>
        <taxon>Sar</taxon>
        <taxon>Alveolata</taxon>
        <taxon>Ciliophora</taxon>
        <taxon>Postciliodesmatophora</taxon>
        <taxon>Heterotrichea</taxon>
        <taxon>Heterotrichida</taxon>
        <taxon>Blepharismidae</taxon>
        <taxon>Blepharisma</taxon>
    </lineage>
</organism>